<dbReference type="SUPFAM" id="SSF103190">
    <property type="entry name" value="Sensory domain-like"/>
    <property type="match status" value="1"/>
</dbReference>
<reference evidence="8" key="2">
    <citation type="submission" date="2023-03" db="EMBL/GenBank/DDBJ databases">
        <authorList>
            <person name="Zhang Z."/>
        </authorList>
    </citation>
    <scope>NUCLEOTIDE SEQUENCE</scope>
    <source>
        <strain evidence="8">DSA</strain>
    </source>
</reference>
<reference evidence="8" key="1">
    <citation type="journal article" date="2023" name="J. Hazard. Mater.">
        <title>Anaerobic biodegradation of pyrene and benzo[a]pyrene by a new sulfate-reducing Desulforamulus aquiferis strain DSA.</title>
        <authorList>
            <person name="Zhang Z."/>
            <person name="Sun J."/>
            <person name="Gong X."/>
            <person name="Wang C."/>
            <person name="Wang H."/>
        </authorList>
    </citation>
    <scope>NUCLEOTIDE SEQUENCE</scope>
    <source>
        <strain evidence="8">DSA</strain>
    </source>
</reference>
<comment type="caution">
    <text evidence="8">The sequence shown here is derived from an EMBL/GenBank/DDBJ whole genome shotgun (WGS) entry which is preliminary data.</text>
</comment>
<dbReference type="Proteomes" id="UP001172911">
    <property type="component" value="Unassembled WGS sequence"/>
</dbReference>
<feature type="chain" id="PRO_5043645008" evidence="5">
    <location>
        <begin position="22"/>
        <end position="638"/>
    </location>
</feature>
<dbReference type="CDD" id="cd11386">
    <property type="entry name" value="MCP_signal"/>
    <property type="match status" value="1"/>
</dbReference>
<evidence type="ECO:0000313" key="8">
    <source>
        <dbReference type="EMBL" id="MDO7787014.1"/>
    </source>
</evidence>
<dbReference type="PRINTS" id="PR00260">
    <property type="entry name" value="CHEMTRNSDUCR"/>
</dbReference>
<dbReference type="PANTHER" id="PTHR32089">
    <property type="entry name" value="METHYL-ACCEPTING CHEMOTAXIS PROTEIN MCPB"/>
    <property type="match status" value="1"/>
</dbReference>
<feature type="transmembrane region" description="Helical" evidence="4">
    <location>
        <begin position="300"/>
        <end position="318"/>
    </location>
</feature>
<dbReference type="InterPro" id="IPR029151">
    <property type="entry name" value="Sensor-like_sf"/>
</dbReference>
<evidence type="ECO:0000256" key="1">
    <source>
        <dbReference type="ARBA" id="ARBA00023224"/>
    </source>
</evidence>
<keyword evidence="1 3" id="KW-0807">Transducer</keyword>
<protein>
    <submittedName>
        <fullName evidence="8">Methyl-accepting chemotaxis protein</fullName>
    </submittedName>
</protein>
<evidence type="ECO:0000256" key="4">
    <source>
        <dbReference type="SAM" id="Phobius"/>
    </source>
</evidence>
<dbReference type="InterPro" id="IPR004089">
    <property type="entry name" value="MCPsignal_dom"/>
</dbReference>
<evidence type="ECO:0000256" key="3">
    <source>
        <dbReference type="PROSITE-ProRule" id="PRU00284"/>
    </source>
</evidence>
<comment type="similarity">
    <text evidence="2">Belongs to the methyl-accepting chemotaxis (MCP) protein family.</text>
</comment>
<dbReference type="GO" id="GO:0016020">
    <property type="term" value="C:membrane"/>
    <property type="evidence" value="ECO:0007669"/>
    <property type="project" value="InterPro"/>
</dbReference>
<sequence length="638" mass="69676">MRSLKSILISISLTITTLVFAAQTGFGLYQFNDIIKDNIEISLKTQVDKEAAYLIGQINSVGKVSEAISNNITAMNIYDEAYMIDMLKPYVNKNPMAVGAGFWFEPYVVKADAMYYGPYMYKDNGQLVETWDYSNEEYDYFQYDWYKNGLNTDKDIVWSEPYTDSVTGVTMITAASPIKKDGKVLGVTTCDIGLKELQDYITKIKVGEAGYAVVISSEGFYLGHKDSTKDMKEKITEEKNEDIKSLGKSILDSNKNDVKLVGSEYYVAHTNIGDTGMKLVMFMPQSEATSVIKKYFTTNIVGFLIALVLMAACLYVLITQKIINPINKLVEDSEKVASGDLTIYDQGYKTNSKDEIGQLAKAFEKMVYQTKELVGQILDKSDLVANSAQQLADSAHQTAASATETASTMNQISSTVENSNIGMQEIAASSDSAAIQAQKGDSEIAKITGQMLDIANSTQGVAGVINELSRKSLEINQIVELINGVAEQTNLLALNAAIEAARAGEQGRGFAVVAEEVRKLAEQTSQATKRISGLIAALQNESEKAVERIEENVRMVKVGSNLVDEVGENFKGIIQSVQGLSDQIEQLASASGDMSAGIQNVAAVTEEQTATMEDITATTETLEAMAKELRALVNQFHI</sequence>
<name>A0AAW7ZCP4_9FIRM</name>
<evidence type="ECO:0000259" key="7">
    <source>
        <dbReference type="PROSITE" id="PS50885"/>
    </source>
</evidence>
<keyword evidence="4" id="KW-1133">Transmembrane helix</keyword>
<dbReference type="EMBL" id="JARPTC010000009">
    <property type="protein sequence ID" value="MDO7787014.1"/>
    <property type="molecule type" value="Genomic_DNA"/>
</dbReference>
<dbReference type="PANTHER" id="PTHR32089:SF112">
    <property type="entry name" value="LYSOZYME-LIKE PROTEIN-RELATED"/>
    <property type="match status" value="1"/>
</dbReference>
<feature type="domain" description="Methyl-accepting transducer" evidence="6">
    <location>
        <begin position="373"/>
        <end position="623"/>
    </location>
</feature>
<evidence type="ECO:0000259" key="6">
    <source>
        <dbReference type="PROSITE" id="PS50111"/>
    </source>
</evidence>
<dbReference type="Pfam" id="PF22673">
    <property type="entry name" value="MCP-like_PDC_1"/>
    <property type="match status" value="1"/>
</dbReference>
<feature type="domain" description="HAMP" evidence="7">
    <location>
        <begin position="320"/>
        <end position="375"/>
    </location>
</feature>
<dbReference type="RefSeq" id="WP_304542125.1">
    <property type="nucleotide sequence ID" value="NZ_JARPTC010000009.1"/>
</dbReference>
<dbReference type="Gene3D" id="1.10.287.950">
    <property type="entry name" value="Methyl-accepting chemotaxis protein"/>
    <property type="match status" value="1"/>
</dbReference>
<keyword evidence="4" id="KW-0472">Membrane</keyword>
<dbReference type="InterPro" id="IPR003660">
    <property type="entry name" value="HAMP_dom"/>
</dbReference>
<dbReference type="FunFam" id="1.10.287.950:FF:000001">
    <property type="entry name" value="Methyl-accepting chemotaxis sensory transducer"/>
    <property type="match status" value="1"/>
</dbReference>
<dbReference type="InterPro" id="IPR004090">
    <property type="entry name" value="Chemotax_Me-accpt_rcpt"/>
</dbReference>
<dbReference type="GO" id="GO:0007165">
    <property type="term" value="P:signal transduction"/>
    <property type="evidence" value="ECO:0007669"/>
    <property type="project" value="UniProtKB-KW"/>
</dbReference>
<keyword evidence="5" id="KW-0732">Signal</keyword>
<dbReference type="GO" id="GO:0004888">
    <property type="term" value="F:transmembrane signaling receptor activity"/>
    <property type="evidence" value="ECO:0007669"/>
    <property type="project" value="InterPro"/>
</dbReference>
<dbReference type="Gene3D" id="3.30.450.20">
    <property type="entry name" value="PAS domain"/>
    <property type="match status" value="2"/>
</dbReference>
<dbReference type="Pfam" id="PF00015">
    <property type="entry name" value="MCPsignal"/>
    <property type="match status" value="1"/>
</dbReference>
<dbReference type="Pfam" id="PF00672">
    <property type="entry name" value="HAMP"/>
    <property type="match status" value="1"/>
</dbReference>
<accession>A0AAW7ZCP4</accession>
<dbReference type="CDD" id="cd12912">
    <property type="entry name" value="PDC2_MCP_like"/>
    <property type="match status" value="1"/>
</dbReference>
<gene>
    <name evidence="8" type="ORF">P6N53_07275</name>
</gene>
<dbReference type="SMART" id="SM00283">
    <property type="entry name" value="MA"/>
    <property type="match status" value="1"/>
</dbReference>
<dbReference type="SUPFAM" id="SSF58104">
    <property type="entry name" value="Methyl-accepting chemotaxis protein (MCP) signaling domain"/>
    <property type="match status" value="1"/>
</dbReference>
<organism evidence="8 9">
    <name type="scientific">Desulforamulus aquiferis</name>
    <dbReference type="NCBI Taxonomy" id="1397668"/>
    <lineage>
        <taxon>Bacteria</taxon>
        <taxon>Bacillati</taxon>
        <taxon>Bacillota</taxon>
        <taxon>Clostridia</taxon>
        <taxon>Eubacteriales</taxon>
        <taxon>Peptococcaceae</taxon>
        <taxon>Desulforamulus</taxon>
    </lineage>
</organism>
<dbReference type="AlphaFoldDB" id="A0AAW7ZCP4"/>
<dbReference type="GO" id="GO:0006935">
    <property type="term" value="P:chemotaxis"/>
    <property type="evidence" value="ECO:0007669"/>
    <property type="project" value="InterPro"/>
</dbReference>
<dbReference type="CDD" id="cd12913">
    <property type="entry name" value="PDC1_MCP_like"/>
    <property type="match status" value="1"/>
</dbReference>
<keyword evidence="4" id="KW-0812">Transmembrane</keyword>
<feature type="signal peptide" evidence="5">
    <location>
        <begin position="1"/>
        <end position="21"/>
    </location>
</feature>
<evidence type="ECO:0000256" key="5">
    <source>
        <dbReference type="SAM" id="SignalP"/>
    </source>
</evidence>
<keyword evidence="9" id="KW-1185">Reference proteome</keyword>
<evidence type="ECO:0000313" key="9">
    <source>
        <dbReference type="Proteomes" id="UP001172911"/>
    </source>
</evidence>
<dbReference type="CDD" id="cd06225">
    <property type="entry name" value="HAMP"/>
    <property type="match status" value="1"/>
</dbReference>
<proteinExistence type="inferred from homology"/>
<dbReference type="PROSITE" id="PS50111">
    <property type="entry name" value="CHEMOTAXIS_TRANSDUC_2"/>
    <property type="match status" value="1"/>
</dbReference>
<evidence type="ECO:0000256" key="2">
    <source>
        <dbReference type="ARBA" id="ARBA00029447"/>
    </source>
</evidence>
<dbReference type="PROSITE" id="PS50885">
    <property type="entry name" value="HAMP"/>
    <property type="match status" value="1"/>
</dbReference>
<dbReference type="SMART" id="SM00304">
    <property type="entry name" value="HAMP"/>
    <property type="match status" value="1"/>
</dbReference>